<proteinExistence type="predicted"/>
<keyword evidence="3" id="KW-1185">Reference proteome</keyword>
<reference evidence="3" key="1">
    <citation type="submission" date="2014-09" db="EMBL/GenBank/DDBJ databases">
        <title>Whole genome shotgun sequence of Streptomyces sp. NBRC 110027.</title>
        <authorList>
            <person name="Komaki H."/>
            <person name="Ichikawa N."/>
            <person name="Katano-Makiyama Y."/>
            <person name="Hosoyama A."/>
            <person name="Hashimoto M."/>
            <person name="Uohara A."/>
            <person name="Kitahashi Y."/>
            <person name="Ohji S."/>
            <person name="Kimura A."/>
            <person name="Yamazoe A."/>
            <person name="Igarashi Y."/>
            <person name="Fujita N."/>
        </authorList>
    </citation>
    <scope>NUCLEOTIDE SEQUENCE [LARGE SCALE GENOMIC DNA]</scope>
    <source>
        <strain evidence="3">NBRC 110027</strain>
    </source>
</reference>
<dbReference type="Proteomes" id="UP000048965">
    <property type="component" value="Unassembled WGS sequence"/>
</dbReference>
<evidence type="ECO:0000313" key="3">
    <source>
        <dbReference type="Proteomes" id="UP000048965"/>
    </source>
</evidence>
<evidence type="ECO:0000313" key="2">
    <source>
        <dbReference type="EMBL" id="GAO07727.1"/>
    </source>
</evidence>
<protein>
    <submittedName>
        <fullName evidence="2">(P)ppGpp synthetase I</fullName>
    </submittedName>
</protein>
<organism evidence="2 3">
    <name type="scientific">Streptomyces lydicamycinicus</name>
    <dbReference type="NCBI Taxonomy" id="1546107"/>
    <lineage>
        <taxon>Bacteria</taxon>
        <taxon>Bacillati</taxon>
        <taxon>Actinomycetota</taxon>
        <taxon>Actinomycetes</taxon>
        <taxon>Kitasatosporales</taxon>
        <taxon>Streptomycetaceae</taxon>
        <taxon>Streptomyces</taxon>
    </lineage>
</organism>
<feature type="compositionally biased region" description="Polar residues" evidence="1">
    <location>
        <begin position="1"/>
        <end position="14"/>
    </location>
</feature>
<feature type="region of interest" description="Disordered" evidence="1">
    <location>
        <begin position="1"/>
        <end position="54"/>
    </location>
</feature>
<dbReference type="AlphaFoldDB" id="A0A0P4R412"/>
<gene>
    <name evidence="2" type="ORF">TPA0598_03_01880</name>
</gene>
<reference evidence="2 3" key="2">
    <citation type="journal article" date="2015" name="Stand. Genomic Sci.">
        <title>Draft genome sequence of marine-derived Streptomyces sp. TP-A0598, a producer of anti-MRSA antibiotic lydicamycins.</title>
        <authorList>
            <person name="Komaki H."/>
            <person name="Ichikawa N."/>
            <person name="Hosoyama A."/>
            <person name="Fujita N."/>
            <person name="Igarashi Y."/>
        </authorList>
    </citation>
    <scope>NUCLEOTIDE SEQUENCE [LARGE SCALE GENOMIC DNA]</scope>
    <source>
        <strain evidence="2 3">NBRC 110027</strain>
    </source>
</reference>
<dbReference type="EMBL" id="BBNO01000003">
    <property type="protein sequence ID" value="GAO07727.1"/>
    <property type="molecule type" value="Genomic_DNA"/>
</dbReference>
<comment type="caution">
    <text evidence="2">The sequence shown here is derived from an EMBL/GenBank/DDBJ whole genome shotgun (WGS) entry which is preliminary data.</text>
</comment>
<accession>A0A0P4R412</accession>
<evidence type="ECO:0000256" key="1">
    <source>
        <dbReference type="SAM" id="MobiDB-lite"/>
    </source>
</evidence>
<sequence>MTGDQELSTSSPEDSSGTGQRERSSRRRASKAGPGAACRKHLVPHPGSGWSPKQDYDLDRLAFTMWELAFPW</sequence>
<name>A0A0P4R412_9ACTN</name>